<keyword evidence="6" id="KW-0788">Thiol protease</keyword>
<comment type="caution">
    <text evidence="9">The sequence shown here is derived from an EMBL/GenBank/DDBJ whole genome shotgun (WGS) entry which is preliminary data.</text>
</comment>
<accession>A0A0G0PXB3</accession>
<keyword evidence="3" id="KW-0963">Cytoplasm</keyword>
<dbReference type="AlphaFoldDB" id="A0A0G0PXB3"/>
<gene>
    <name evidence="9" type="ORF">UT64_C0030G0007</name>
</gene>
<evidence type="ECO:0000256" key="2">
    <source>
        <dbReference type="ARBA" id="ARBA00019191"/>
    </source>
</evidence>
<evidence type="ECO:0000256" key="4">
    <source>
        <dbReference type="ARBA" id="ARBA00022670"/>
    </source>
</evidence>
<name>A0A0G0PXB3_9BACT</name>
<dbReference type="Pfam" id="PF01470">
    <property type="entry name" value="Peptidase_C15"/>
    <property type="match status" value="1"/>
</dbReference>
<sequence length="207" mass="23005">MSTILITGFKRFGDYLSNPTETLLDQINETKIGGYRIKTLVFPAEIVVGYGYISVNTALLNQATMILSLGLWSSIRGVQLEKSCQNWVDNVKYCPPSQNNQPVSKLEPPREIIEIPSTGYDIQKFSSGLNSWGLELFISRNPSGFCCNSLAYSTMCAIRGRALNLGFAFLHVPCTNECILPEERKGKFIITEEQLTGVIESFIGAVY</sequence>
<evidence type="ECO:0000256" key="5">
    <source>
        <dbReference type="ARBA" id="ARBA00022801"/>
    </source>
</evidence>
<dbReference type="PRINTS" id="PR00706">
    <property type="entry name" value="PYROGLUPTASE"/>
</dbReference>
<evidence type="ECO:0000256" key="3">
    <source>
        <dbReference type="ARBA" id="ARBA00022490"/>
    </source>
</evidence>
<dbReference type="GO" id="GO:0006508">
    <property type="term" value="P:proteolysis"/>
    <property type="evidence" value="ECO:0007669"/>
    <property type="project" value="UniProtKB-KW"/>
</dbReference>
<reference evidence="9 10" key="1">
    <citation type="journal article" date="2015" name="Nature">
        <title>rRNA introns, odd ribosomes, and small enigmatic genomes across a large radiation of phyla.</title>
        <authorList>
            <person name="Brown C.T."/>
            <person name="Hug L.A."/>
            <person name="Thomas B.C."/>
            <person name="Sharon I."/>
            <person name="Castelle C.J."/>
            <person name="Singh A."/>
            <person name="Wilkins M.J."/>
            <person name="Williams K.H."/>
            <person name="Banfield J.F."/>
        </authorList>
    </citation>
    <scope>NUCLEOTIDE SEQUENCE [LARGE SCALE GENOMIC DNA]</scope>
</reference>
<dbReference type="Proteomes" id="UP000034137">
    <property type="component" value="Unassembled WGS sequence"/>
</dbReference>
<comment type="similarity">
    <text evidence="1">Belongs to the peptidase C15 family.</text>
</comment>
<dbReference type="Gene3D" id="3.40.630.20">
    <property type="entry name" value="Peptidase C15, pyroglutamyl peptidase I-like"/>
    <property type="match status" value="1"/>
</dbReference>
<dbReference type="GO" id="GO:0016920">
    <property type="term" value="F:pyroglutamyl-peptidase activity"/>
    <property type="evidence" value="ECO:0007669"/>
    <property type="project" value="InterPro"/>
</dbReference>
<keyword evidence="4" id="KW-0645">Protease</keyword>
<evidence type="ECO:0000256" key="1">
    <source>
        <dbReference type="ARBA" id="ARBA00006641"/>
    </source>
</evidence>
<dbReference type="SUPFAM" id="SSF53182">
    <property type="entry name" value="Pyrrolidone carboxyl peptidase (pyroglutamate aminopeptidase)"/>
    <property type="match status" value="1"/>
</dbReference>
<evidence type="ECO:0000313" key="10">
    <source>
        <dbReference type="Proteomes" id="UP000034137"/>
    </source>
</evidence>
<dbReference type="GO" id="GO:0005829">
    <property type="term" value="C:cytosol"/>
    <property type="evidence" value="ECO:0007669"/>
    <property type="project" value="InterPro"/>
</dbReference>
<dbReference type="InterPro" id="IPR016125">
    <property type="entry name" value="Peptidase_C15-like"/>
</dbReference>
<keyword evidence="5" id="KW-0378">Hydrolase</keyword>
<dbReference type="EMBL" id="LBXO01000030">
    <property type="protein sequence ID" value="KKR32543.1"/>
    <property type="molecule type" value="Genomic_DNA"/>
</dbReference>
<evidence type="ECO:0000313" key="9">
    <source>
        <dbReference type="EMBL" id="KKR32543.1"/>
    </source>
</evidence>
<proteinExistence type="inferred from homology"/>
<protein>
    <recommendedName>
        <fullName evidence="2">Pyrrolidone-carboxylate peptidase</fullName>
    </recommendedName>
    <alternativeName>
        <fullName evidence="7">5-oxoprolyl-peptidase</fullName>
    </alternativeName>
    <alternativeName>
        <fullName evidence="8">Pyroglutamyl-peptidase I</fullName>
    </alternativeName>
</protein>
<dbReference type="InterPro" id="IPR000816">
    <property type="entry name" value="Peptidase_C15"/>
</dbReference>
<evidence type="ECO:0000256" key="7">
    <source>
        <dbReference type="ARBA" id="ARBA00030836"/>
    </source>
</evidence>
<evidence type="ECO:0000256" key="6">
    <source>
        <dbReference type="ARBA" id="ARBA00022807"/>
    </source>
</evidence>
<organism evidence="9 10">
    <name type="scientific">Candidatus Falkowbacteria bacterium GW2011_GWF2_39_8</name>
    <dbReference type="NCBI Taxonomy" id="1618642"/>
    <lineage>
        <taxon>Bacteria</taxon>
        <taxon>Candidatus Falkowiibacteriota</taxon>
    </lineage>
</organism>
<dbReference type="InterPro" id="IPR036440">
    <property type="entry name" value="Peptidase_C15-like_sf"/>
</dbReference>
<evidence type="ECO:0000256" key="8">
    <source>
        <dbReference type="ARBA" id="ARBA00031559"/>
    </source>
</evidence>